<dbReference type="EMBL" id="MDYQ01000257">
    <property type="protein sequence ID" value="PRP77580.1"/>
    <property type="molecule type" value="Genomic_DNA"/>
</dbReference>
<reference evidence="1 2" key="1">
    <citation type="journal article" date="2018" name="Genome Biol. Evol.">
        <title>Multiple Roots of Fruiting Body Formation in Amoebozoa.</title>
        <authorList>
            <person name="Hillmann F."/>
            <person name="Forbes G."/>
            <person name="Novohradska S."/>
            <person name="Ferling I."/>
            <person name="Riege K."/>
            <person name="Groth M."/>
            <person name="Westermann M."/>
            <person name="Marz M."/>
            <person name="Spaller T."/>
            <person name="Winckler T."/>
            <person name="Schaap P."/>
            <person name="Glockner G."/>
        </authorList>
    </citation>
    <scope>NUCLEOTIDE SEQUENCE [LARGE SCALE GENOMIC DNA]</scope>
    <source>
        <strain evidence="1 2">Jena</strain>
    </source>
</reference>
<dbReference type="Proteomes" id="UP000241769">
    <property type="component" value="Unassembled WGS sequence"/>
</dbReference>
<protein>
    <submittedName>
        <fullName evidence="1">Uncharacterized protein</fullName>
    </submittedName>
</protein>
<keyword evidence="2" id="KW-1185">Reference proteome</keyword>
<accession>A0A2P6N103</accession>
<dbReference type="AlphaFoldDB" id="A0A2P6N103"/>
<evidence type="ECO:0000313" key="1">
    <source>
        <dbReference type="EMBL" id="PRP77580.1"/>
    </source>
</evidence>
<name>A0A2P6N103_9EUKA</name>
<organism evidence="1 2">
    <name type="scientific">Planoprotostelium fungivorum</name>
    <dbReference type="NCBI Taxonomy" id="1890364"/>
    <lineage>
        <taxon>Eukaryota</taxon>
        <taxon>Amoebozoa</taxon>
        <taxon>Evosea</taxon>
        <taxon>Variosea</taxon>
        <taxon>Cavosteliida</taxon>
        <taxon>Cavosteliaceae</taxon>
        <taxon>Planoprotostelium</taxon>
    </lineage>
</organism>
<comment type="caution">
    <text evidence="1">The sequence shown here is derived from an EMBL/GenBank/DDBJ whole genome shotgun (WGS) entry which is preliminary data.</text>
</comment>
<gene>
    <name evidence="1" type="ORF">PROFUN_00441</name>
</gene>
<dbReference type="InParanoid" id="A0A2P6N103"/>
<sequence>MLLLQIVSVEEEHTVLSLSIATILSFVDLCSGEEWVRKTFCFVGTQRKSRLMLCARLTSLRAHEASDGSSERSSVGVQVYKSIMNDIEYCSIQGWVLHGVLTASGNIVKKCSHCS</sequence>
<proteinExistence type="predicted"/>
<evidence type="ECO:0000313" key="2">
    <source>
        <dbReference type="Proteomes" id="UP000241769"/>
    </source>
</evidence>